<dbReference type="GO" id="GO:0016020">
    <property type="term" value="C:membrane"/>
    <property type="evidence" value="ECO:0007669"/>
    <property type="project" value="UniProtKB-SubCell"/>
</dbReference>
<dbReference type="OrthoDB" id="2274698at2759"/>
<dbReference type="Pfam" id="PF13515">
    <property type="entry name" value="FUSC_2"/>
    <property type="match status" value="1"/>
</dbReference>
<keyword evidence="3 6" id="KW-1133">Transmembrane helix</keyword>
<feature type="transmembrane region" description="Helical" evidence="6">
    <location>
        <begin position="116"/>
        <end position="136"/>
    </location>
</feature>
<evidence type="ECO:0000256" key="6">
    <source>
        <dbReference type="SAM" id="Phobius"/>
    </source>
</evidence>
<evidence type="ECO:0000256" key="4">
    <source>
        <dbReference type="ARBA" id="ARBA00023136"/>
    </source>
</evidence>
<dbReference type="Pfam" id="PF10334">
    <property type="entry name" value="BRE4"/>
    <property type="match status" value="1"/>
</dbReference>
<evidence type="ECO:0000256" key="3">
    <source>
        <dbReference type="ARBA" id="ARBA00022989"/>
    </source>
</evidence>
<dbReference type="AlphaFoldDB" id="A0A6A6UXG4"/>
<keyword evidence="4 6" id="KW-0472">Membrane</keyword>
<dbReference type="InterPro" id="IPR018820">
    <property type="entry name" value="BRE4-related_DUF2421"/>
</dbReference>
<feature type="transmembrane region" description="Helical" evidence="6">
    <location>
        <begin position="217"/>
        <end position="236"/>
    </location>
</feature>
<evidence type="ECO:0000256" key="2">
    <source>
        <dbReference type="ARBA" id="ARBA00022692"/>
    </source>
</evidence>
<feature type="transmembrane region" description="Helical" evidence="6">
    <location>
        <begin position="730"/>
        <end position="748"/>
    </location>
</feature>
<accession>A0A6A6UXG4</accession>
<evidence type="ECO:0000259" key="7">
    <source>
        <dbReference type="Pfam" id="PF10334"/>
    </source>
</evidence>
<feature type="transmembrane region" description="Helical" evidence="6">
    <location>
        <begin position="156"/>
        <end position="173"/>
    </location>
</feature>
<feature type="transmembrane region" description="Helical" evidence="6">
    <location>
        <begin position="658"/>
        <end position="674"/>
    </location>
</feature>
<evidence type="ECO:0000256" key="5">
    <source>
        <dbReference type="SAM" id="MobiDB-lite"/>
    </source>
</evidence>
<protein>
    <recommendedName>
        <fullName evidence="12">ER transporter 6TM N-terminal domain-containing protein</fullName>
    </recommendedName>
</protein>
<evidence type="ECO:0000313" key="10">
    <source>
        <dbReference type="EMBL" id="KAF2742174.1"/>
    </source>
</evidence>
<dbReference type="InterPro" id="IPR018823">
    <property type="entry name" value="ArAE_2_N"/>
</dbReference>
<dbReference type="PANTHER" id="PTHR37994">
    <property type="entry name" value="ARAE_2_N DOMAIN-CONTAINING PROTEIN-RELATED"/>
    <property type="match status" value="1"/>
</dbReference>
<feature type="transmembrane region" description="Helical" evidence="6">
    <location>
        <begin position="768"/>
        <end position="792"/>
    </location>
</feature>
<dbReference type="PANTHER" id="PTHR37994:SF4">
    <property type="entry name" value="ER TRANSPORTER 6TM N-TERMINAL DOMAIN-CONTAINING PROTEIN-RELATED"/>
    <property type="match status" value="1"/>
</dbReference>
<feature type="domain" description="Integral membrane bound transporter" evidence="9">
    <location>
        <begin position="641"/>
        <end position="789"/>
    </location>
</feature>
<feature type="domain" description="DUF2421" evidence="7">
    <location>
        <begin position="793"/>
        <end position="1025"/>
    </location>
</feature>
<evidence type="ECO:0000259" key="9">
    <source>
        <dbReference type="Pfam" id="PF13515"/>
    </source>
</evidence>
<keyword evidence="11" id="KW-1185">Reference proteome</keyword>
<comment type="subcellular location">
    <subcellularLocation>
        <location evidence="1">Membrane</location>
        <topology evidence="1">Multi-pass membrane protein</topology>
    </subcellularLocation>
</comment>
<evidence type="ECO:0000259" key="8">
    <source>
        <dbReference type="Pfam" id="PF10337"/>
    </source>
</evidence>
<feature type="compositionally biased region" description="Basic and acidic residues" evidence="5">
    <location>
        <begin position="31"/>
        <end position="43"/>
    </location>
</feature>
<proteinExistence type="predicted"/>
<reference evidence="10" key="1">
    <citation type="journal article" date="2020" name="Stud. Mycol.">
        <title>101 Dothideomycetes genomes: a test case for predicting lifestyles and emergence of pathogens.</title>
        <authorList>
            <person name="Haridas S."/>
            <person name="Albert R."/>
            <person name="Binder M."/>
            <person name="Bloem J."/>
            <person name="Labutti K."/>
            <person name="Salamov A."/>
            <person name="Andreopoulos B."/>
            <person name="Baker S."/>
            <person name="Barry K."/>
            <person name="Bills G."/>
            <person name="Bluhm B."/>
            <person name="Cannon C."/>
            <person name="Castanera R."/>
            <person name="Culley D."/>
            <person name="Daum C."/>
            <person name="Ezra D."/>
            <person name="Gonzalez J."/>
            <person name="Henrissat B."/>
            <person name="Kuo A."/>
            <person name="Liang C."/>
            <person name="Lipzen A."/>
            <person name="Lutzoni F."/>
            <person name="Magnuson J."/>
            <person name="Mondo S."/>
            <person name="Nolan M."/>
            <person name="Ohm R."/>
            <person name="Pangilinan J."/>
            <person name="Park H.-J."/>
            <person name="Ramirez L."/>
            <person name="Alfaro M."/>
            <person name="Sun H."/>
            <person name="Tritt A."/>
            <person name="Yoshinaga Y."/>
            <person name="Zwiers L.-H."/>
            <person name="Turgeon B."/>
            <person name="Goodwin S."/>
            <person name="Spatafora J."/>
            <person name="Crous P."/>
            <person name="Grigoriev I."/>
        </authorList>
    </citation>
    <scope>NUCLEOTIDE SEQUENCE</scope>
    <source>
        <strain evidence="10">CBS 119925</strain>
    </source>
</reference>
<feature type="transmembrane region" description="Helical" evidence="6">
    <location>
        <begin position="86"/>
        <end position="104"/>
    </location>
</feature>
<sequence length="1048" mass="117252">MDPRAEAPGGPGAASDDETKSSTEGSGQDAAQRERSSGEEAKKKSNIMRLWKKTGLDTHTVLLMMKAGLPPTIALAIYQADAVARTYATLGYLIAIISILGFCIMPRAKFIQTMILNILATGVGAGVCMLMVWTGVQARLHTTAPGPPQRYNSSQSAVIGVWLFFQIWLINALKAKFPQHAFPAILYSIFVNVAAAYGPQFRTVAQARGFVQQLLEAFLTGLAIATFVSLLIYPMTSRKVVIRGMKAYIITLRDTLQAHKRYLHSLETTDVFSKWKSTPLGDGKDSKPEIKAEIEALKSLNTSLARIHGKLHSDLPFAKREVAYGKLTPDDFEVLYKHLREIMRLAVGLGSLVDLFDRTAERMNWARGPDSTPPTPDVEALHTYAVNEWHELMRSIRQPVDNIVEAMDGGLTHTLIKLRLDKPAKKTARSYLDEEAKGGCISPGDADYVKYLEQQSNQFYSDKEATLRRWLETKGLTVRDDFFDDSINRTFTGLEEFTQQPTDVHQRDQQELYFLLYVLFLLYAISQAVIHLAKYADTIDVPNTTSKFILPGRKRMKKWISGLFKAQDSNDDDEATLTGMDREYTVVYMGEAYKRKKDPEHLPPENAWERFGEGLRSIARFLKSAESSFGFRAACATMTVAIVNFLRHTQTFFLEQRLIWALIMVSISMTPTAGQSVWAFFLRMAGTAMAMVVSWLIWYIPGQHTVGIIILLWFFISLGTYIPLKRPDLIIVGLIALVTTALIVGYELEVRKLGAAIAESNGQPAYPIYLLAPYRLATVVGGLAVAFIWTFFPFPISEHSALRQKLGGSLYLSANYYSIVHETVMARIRGDEGDPADKTSPGYQLSKARNKVFAKQTLLLQGLRTHSSFVRWGLPIGGKFPSKEYENITQLLTNILSYSALIVYASEAFTLPKYNDAIQDPAHLQWIHDFRRVVKEARITSHEVTSTLALLSSSITTGQPLPPYLSPPQGYRLTKRMELIDPEILSVRHITEPGYAAFAVLQISTSCISMDLEKLVRAVRRLVGELDFSFHVVSTRSSSVVGLRDKQD</sequence>
<feature type="transmembrane region" description="Helical" evidence="6">
    <location>
        <begin position="180"/>
        <end position="197"/>
    </location>
</feature>
<dbReference type="InterPro" id="IPR049453">
    <property type="entry name" value="Memb_transporter_dom"/>
</dbReference>
<evidence type="ECO:0008006" key="12">
    <source>
        <dbReference type="Google" id="ProtNLM"/>
    </source>
</evidence>
<gene>
    <name evidence="10" type="ORF">M011DRAFT_497660</name>
</gene>
<feature type="domain" description="Putative ER transporter 6TM N-terminal" evidence="8">
    <location>
        <begin position="150"/>
        <end position="359"/>
    </location>
</feature>
<feature type="transmembrane region" description="Helical" evidence="6">
    <location>
        <begin position="512"/>
        <end position="533"/>
    </location>
</feature>
<feature type="transmembrane region" description="Helical" evidence="6">
    <location>
        <begin position="706"/>
        <end position="724"/>
    </location>
</feature>
<keyword evidence="2 6" id="KW-0812">Transmembrane</keyword>
<evidence type="ECO:0000256" key="1">
    <source>
        <dbReference type="ARBA" id="ARBA00004141"/>
    </source>
</evidence>
<dbReference type="Proteomes" id="UP000799440">
    <property type="component" value="Unassembled WGS sequence"/>
</dbReference>
<feature type="transmembrane region" description="Helical" evidence="6">
    <location>
        <begin position="629"/>
        <end position="646"/>
    </location>
</feature>
<dbReference type="Pfam" id="PF10337">
    <property type="entry name" value="ArAE_2_N"/>
    <property type="match status" value="1"/>
</dbReference>
<organism evidence="10 11">
    <name type="scientific">Sporormia fimetaria CBS 119925</name>
    <dbReference type="NCBI Taxonomy" id="1340428"/>
    <lineage>
        <taxon>Eukaryota</taxon>
        <taxon>Fungi</taxon>
        <taxon>Dikarya</taxon>
        <taxon>Ascomycota</taxon>
        <taxon>Pezizomycotina</taxon>
        <taxon>Dothideomycetes</taxon>
        <taxon>Pleosporomycetidae</taxon>
        <taxon>Pleosporales</taxon>
        <taxon>Sporormiaceae</taxon>
        <taxon>Sporormia</taxon>
    </lineage>
</organism>
<name>A0A6A6UXG4_9PLEO</name>
<dbReference type="EMBL" id="MU006613">
    <property type="protein sequence ID" value="KAF2742174.1"/>
    <property type="molecule type" value="Genomic_DNA"/>
</dbReference>
<feature type="region of interest" description="Disordered" evidence="5">
    <location>
        <begin position="1"/>
        <end position="44"/>
    </location>
</feature>
<evidence type="ECO:0000313" key="11">
    <source>
        <dbReference type="Proteomes" id="UP000799440"/>
    </source>
</evidence>